<dbReference type="InterPro" id="IPR023213">
    <property type="entry name" value="CAT-like_dom_sf"/>
</dbReference>
<dbReference type="SUPFAM" id="SSF52777">
    <property type="entry name" value="CoA-dependent acyltransferases"/>
    <property type="match status" value="6"/>
</dbReference>
<sequence length="2103" mass="233572">MTVIYETPDPSPDHLNQNTQNGILAPQQSPVPLFSLLPKSAGLNVILPTVNRLCGTIEKDVEDVYPCTVVQEALVALSVKNPRTYVARYVYRLKDGITFDKFRTAWDATVTAHTILRTRVVQLGSQGAMQVVLRQGIECQRGTNLKQYLVDDCEKETPLGAPLARAGFIQSDEPASPAYFVITLHHALYDDWSLALILKHIEAAYAEQRIPDQFFSRFTSYCMDASNETAAQFWRNELSRMNPTSFPALPAESYTPAATRSLIQMTEFDEFMSFDGLSTTVTMAWAILISRHTASEEVVFGVTDTGRRARMPGVELMSGPTIATFPFQVLVVGSQLVADCWSQLHARRAEMVPHEQFGLSQMRTLSPEAAAACKFQSLIVLQPKRRDDYSLFTEVTHDQNLENHATFGTYPITLVVEPAGNSVSVQAVYDHHIVPDAQMKRLLQQHSHIMKWVNRRDNVRIGDIEGLCPEDQAQLQSWNSQRAPEIIKRCVHDLISELSRSQPDATAVCSWDGELSYGELEDLSNGFAVQLLGEGGIKPDTIIPLYFEKSKWTAVALLGVIKAGGAFALLDPATPLARLQTICESTRAPFVVCPLELASRARDLTGNVRVLNPDDNSLATLAPSYTGSDVTPSSILYVVYTSGSTGQPKGVVIEHGAFCSSALAYIKTAEMNKETRALQFASYSFDVSVTDHLATLLAGGTICIPSAEDRMNDIVSVINKFQINYADFTPSFLRSLRPEDMPTVQTIVVGGEALSRAVIDIWGSHVRLLNIYGPAECCVLTTIQPHITLDSDPLNIGFGTGAVCWIADSSDHNRLVPIGAVGELLVGGPIVGRGYLNDPQKTEAVFVEDPDFLRGFATSSPHNRVYKTGDLVQYAPDGSIRFLGRKDMQVKLRGQRIELGEIEYCLNQSFDIPGLVVDVVKFNSNTAVLVAFILRESVGTTDPNELFHVPDDAFRSSVAQAEAHLRTQLPGYMVPSLFVQLAQMPTTASGKIDRKRLKDYTASLSLDDLQKYTAAKHDKKPPSTEHEKVIHGFVTRLLGLKPEAVGVEDTVFSLGGDSITAMRLAGLAMEQGWVMTVADIFAYPKLCDMALKMRRSQQTDMQYQSFSLIQSKELGKSDEIKQEAIDQCLLNGDDIEDIYPCTALQEGMMFLSLANPGTYICHFLYTIPPEMTDEQLQQAWRQTTEANTILRTRFFQAGSRLYQAVVRNDYVAWDKPDDMEEYIAEDIQREVNMGEQLVRVAIATAPDQTRVWVLTLHHSLCDGWTVRQLLEQTAAAYRGQTLHERPFSSFIEYVLDKDNEEAQQYWRSEFANLDPCAASFPSLPSAHYTPKAEESLTYPVLNLTDKGTEHTLTPVIRLAMAIMLSRYTGSSDVVVGLTTSGRSASLAGINTVTGPTLGTYPMRIQLHSSQTVDDVMSEIQASSIRVLSFEHFGLQNIRKVSRDAARACQFQTYLNVWPTVESEAPEPFTLYQDGYSGHAAFGGFALAMSCMLEPRNDGFTVLANYDPQTITHDQLVTFFSELEQVVRQIWSDPLTTIGRVQMGSSQTGLNERPVVGLNPVANGDACAEVESSGDINQAPVNETAQIVREAIANVLNVSIDNLKMRDNFFRIGGDSIAAMQVSAQCRSRGLLLTVADIFQKRTIAKIAEKARLAQRKDDISQNETHMDTSAAWDALVSGKLPALGFVNAEDIEEVVPCAPLQQVMWLTGSRENGYYQPHSVWELIAQDTTRPVDTDRLRETWTLFVMRHSTYRSLLVTVQQQAYQIVLKKPFSDNISTVRCTAADLQNAIARQRDTHFSNPYVPYRLTIFKTDSGKVFLMMEQHHALDDAVSSSIFVDEWSQLYGGNTPDGTLVPFSKYIASIHSSSKASGKAFWVEYLKDIYPCRLSLHDSPGHRGDLHSISIQLDETRNITQFCAAHDITIAIFFKSLWSALLHRLTNLTDISFGYLVSTRNAPGVEATGSTGFYLNMLIQRLKIDSGTKMTNILEAIQKDYGQALTHQFQALEALNAPTPSRVFSTLVNHRRHAIDIKESRPLRFEPVEWSDGMEFDIVFEIDESENDLQATLTFWDGRVQEEMASKAGKMFTALLSAVMENPQQVVGSLL</sequence>
<dbReference type="Pfam" id="PF00501">
    <property type="entry name" value="AMP-binding"/>
    <property type="match status" value="1"/>
</dbReference>
<name>A0A2G7FVX8_9EURO</name>
<dbReference type="PANTHER" id="PTHR45527:SF3">
    <property type="entry name" value="SIDEROPHORE SYNTHETASE (EUROFUNG)"/>
    <property type="match status" value="1"/>
</dbReference>
<dbReference type="Gene3D" id="1.10.1200.10">
    <property type="entry name" value="ACP-like"/>
    <property type="match status" value="2"/>
</dbReference>
<dbReference type="InterPro" id="IPR000873">
    <property type="entry name" value="AMP-dep_synth/lig_dom"/>
</dbReference>
<evidence type="ECO:0000313" key="8">
    <source>
        <dbReference type="Proteomes" id="UP000231358"/>
    </source>
</evidence>
<dbReference type="InterPro" id="IPR006162">
    <property type="entry name" value="Ppantetheine_attach_site"/>
</dbReference>
<dbReference type="GO" id="GO:0031177">
    <property type="term" value="F:phosphopantetheine binding"/>
    <property type="evidence" value="ECO:0007669"/>
    <property type="project" value="TreeGrafter"/>
</dbReference>
<evidence type="ECO:0000256" key="5">
    <source>
        <dbReference type="SAM" id="MobiDB-lite"/>
    </source>
</evidence>
<dbReference type="GO" id="GO:0005737">
    <property type="term" value="C:cytoplasm"/>
    <property type="evidence" value="ECO:0007669"/>
    <property type="project" value="TreeGrafter"/>
</dbReference>
<evidence type="ECO:0000259" key="6">
    <source>
        <dbReference type="PROSITE" id="PS50075"/>
    </source>
</evidence>
<comment type="caution">
    <text evidence="7">The sequence shown here is derived from an EMBL/GenBank/DDBJ whole genome shotgun (WGS) entry which is preliminary data.</text>
</comment>
<feature type="region of interest" description="Disordered" evidence="5">
    <location>
        <begin position="1"/>
        <end position="20"/>
    </location>
</feature>
<evidence type="ECO:0000256" key="4">
    <source>
        <dbReference type="ARBA" id="ARBA00029454"/>
    </source>
</evidence>
<dbReference type="CDD" id="cd19545">
    <property type="entry name" value="FUM14_C_NRPS-like"/>
    <property type="match status" value="2"/>
</dbReference>
<dbReference type="InterPro" id="IPR045851">
    <property type="entry name" value="AMP-bd_C_sf"/>
</dbReference>
<dbReference type="PANTHER" id="PTHR45527">
    <property type="entry name" value="NONRIBOSOMAL PEPTIDE SYNTHETASE"/>
    <property type="match status" value="1"/>
</dbReference>
<dbReference type="GO" id="GO:0016874">
    <property type="term" value="F:ligase activity"/>
    <property type="evidence" value="ECO:0007669"/>
    <property type="project" value="UniProtKB-KW"/>
</dbReference>
<evidence type="ECO:0000313" key="7">
    <source>
        <dbReference type="EMBL" id="PIG84732.1"/>
    </source>
</evidence>
<dbReference type="GO" id="GO:0043041">
    <property type="term" value="P:amino acid activation for nonribosomal peptide biosynthetic process"/>
    <property type="evidence" value="ECO:0007669"/>
    <property type="project" value="TreeGrafter"/>
</dbReference>
<dbReference type="InterPro" id="IPR020845">
    <property type="entry name" value="AMP-binding_CS"/>
</dbReference>
<reference evidence="7 8" key="1">
    <citation type="submission" date="2017-05" db="EMBL/GenBank/DDBJ databases">
        <title>Genome sequence for an aflatoxigenic pathogen of Argentinian peanut, Aspergillus arachidicola.</title>
        <authorList>
            <person name="Moore G."/>
            <person name="Beltz S.B."/>
            <person name="Mack B.M."/>
        </authorList>
    </citation>
    <scope>NUCLEOTIDE SEQUENCE [LARGE SCALE GENOMIC DNA]</scope>
    <source>
        <strain evidence="7 8">CBS 117610</strain>
    </source>
</reference>
<keyword evidence="2" id="KW-0597">Phosphoprotein</keyword>
<dbReference type="InterPro" id="IPR010071">
    <property type="entry name" value="AA_adenyl_dom"/>
</dbReference>
<dbReference type="FunFam" id="3.30.300.30:FF:000015">
    <property type="entry name" value="Nonribosomal peptide synthase SidD"/>
    <property type="match status" value="1"/>
</dbReference>
<evidence type="ECO:0000256" key="3">
    <source>
        <dbReference type="ARBA" id="ARBA00022598"/>
    </source>
</evidence>
<dbReference type="GO" id="GO:1904091">
    <property type="term" value="F:non-ribosomal peptide synthetase activity"/>
    <property type="evidence" value="ECO:0007669"/>
    <property type="project" value="UniProtKB-ARBA"/>
</dbReference>
<dbReference type="CDD" id="cd05918">
    <property type="entry name" value="A_NRPS_SidN3_like"/>
    <property type="match status" value="1"/>
</dbReference>
<dbReference type="InterPro" id="IPR001242">
    <property type="entry name" value="Condensation_dom"/>
</dbReference>
<dbReference type="Gene3D" id="3.40.50.980">
    <property type="match status" value="2"/>
</dbReference>
<proteinExistence type="inferred from homology"/>
<dbReference type="STRING" id="656916.A0A2G7FVX8"/>
<dbReference type="GO" id="GO:0044550">
    <property type="term" value="P:secondary metabolite biosynthetic process"/>
    <property type="evidence" value="ECO:0007669"/>
    <property type="project" value="TreeGrafter"/>
</dbReference>
<dbReference type="EMBL" id="NEXV01000365">
    <property type="protein sequence ID" value="PIG84732.1"/>
    <property type="molecule type" value="Genomic_DNA"/>
</dbReference>
<protein>
    <recommendedName>
        <fullName evidence="6">Carrier domain-containing protein</fullName>
    </recommendedName>
</protein>
<dbReference type="InterPro" id="IPR036736">
    <property type="entry name" value="ACP-like_sf"/>
</dbReference>
<keyword evidence="1" id="KW-0596">Phosphopantetheine</keyword>
<dbReference type="SUPFAM" id="SSF47336">
    <property type="entry name" value="ACP-like"/>
    <property type="match status" value="2"/>
</dbReference>
<dbReference type="Proteomes" id="UP000231358">
    <property type="component" value="Unassembled WGS sequence"/>
</dbReference>
<keyword evidence="8" id="KW-1185">Reference proteome</keyword>
<dbReference type="SUPFAM" id="SSF56801">
    <property type="entry name" value="Acetyl-CoA synthetase-like"/>
    <property type="match status" value="1"/>
</dbReference>
<dbReference type="Gene3D" id="3.30.559.30">
    <property type="entry name" value="Nonribosomal peptide synthetase, condensation domain"/>
    <property type="match status" value="3"/>
</dbReference>
<dbReference type="Pfam" id="PF00668">
    <property type="entry name" value="Condensation"/>
    <property type="match status" value="3"/>
</dbReference>
<dbReference type="FunFam" id="3.40.50.12780:FF:000014">
    <property type="entry name" value="Nonribosomal peptide synthetase 1"/>
    <property type="match status" value="1"/>
</dbReference>
<comment type="similarity">
    <text evidence="4">Belongs to the NRP synthetase family.</text>
</comment>
<dbReference type="PROSITE" id="PS50075">
    <property type="entry name" value="CARRIER"/>
    <property type="match status" value="2"/>
</dbReference>
<feature type="domain" description="Carrier" evidence="6">
    <location>
        <begin position="1578"/>
        <end position="1654"/>
    </location>
</feature>
<evidence type="ECO:0000256" key="2">
    <source>
        <dbReference type="ARBA" id="ARBA00022553"/>
    </source>
</evidence>
<dbReference type="Gene3D" id="3.30.559.10">
    <property type="entry name" value="Chloramphenicol acetyltransferase-like domain"/>
    <property type="match status" value="3"/>
</dbReference>
<dbReference type="InterPro" id="IPR009081">
    <property type="entry name" value="PP-bd_ACP"/>
</dbReference>
<evidence type="ECO:0000256" key="1">
    <source>
        <dbReference type="ARBA" id="ARBA00022450"/>
    </source>
</evidence>
<feature type="domain" description="Carrier" evidence="6">
    <location>
        <begin position="1021"/>
        <end position="1097"/>
    </location>
</feature>
<keyword evidence="3" id="KW-0436">Ligase</keyword>
<accession>A0A2G7FVX8</accession>
<dbReference type="PROSITE" id="PS00012">
    <property type="entry name" value="PHOSPHOPANTETHEINE"/>
    <property type="match status" value="1"/>
</dbReference>
<dbReference type="Gene3D" id="2.30.38.10">
    <property type="entry name" value="Luciferase, Domain 3"/>
    <property type="match status" value="1"/>
</dbReference>
<dbReference type="NCBIfam" id="TIGR01733">
    <property type="entry name" value="AA-adenyl-dom"/>
    <property type="match status" value="1"/>
</dbReference>
<dbReference type="Gene3D" id="3.30.300.30">
    <property type="match status" value="1"/>
</dbReference>
<dbReference type="Pfam" id="PF00550">
    <property type="entry name" value="PP-binding"/>
    <property type="match status" value="2"/>
</dbReference>
<dbReference type="PROSITE" id="PS00455">
    <property type="entry name" value="AMP_BINDING"/>
    <property type="match status" value="1"/>
</dbReference>
<gene>
    <name evidence="7" type="ORF">AARAC_010551</name>
</gene>
<organism evidence="7 8">
    <name type="scientific">Aspergillus arachidicola</name>
    <dbReference type="NCBI Taxonomy" id="656916"/>
    <lineage>
        <taxon>Eukaryota</taxon>
        <taxon>Fungi</taxon>
        <taxon>Dikarya</taxon>
        <taxon>Ascomycota</taxon>
        <taxon>Pezizomycotina</taxon>
        <taxon>Eurotiomycetes</taxon>
        <taxon>Eurotiomycetidae</taxon>
        <taxon>Eurotiales</taxon>
        <taxon>Aspergillaceae</taxon>
        <taxon>Aspergillus</taxon>
        <taxon>Aspergillus subgen. Circumdati</taxon>
    </lineage>
</organism>